<evidence type="ECO:0000256" key="2">
    <source>
        <dbReference type="ARBA" id="ARBA00023015"/>
    </source>
</evidence>
<name>A0A507R607_MONPU</name>
<feature type="compositionally biased region" description="Pro residues" evidence="6">
    <location>
        <begin position="7"/>
        <end position="22"/>
    </location>
</feature>
<dbReference type="OrthoDB" id="154356at2759"/>
<keyword evidence="2" id="KW-0805">Transcription regulation</keyword>
<keyword evidence="8" id="KW-1185">Reference proteome</keyword>
<evidence type="ECO:0000256" key="5">
    <source>
        <dbReference type="ARBA" id="ARBA00025730"/>
    </source>
</evidence>
<dbReference type="EMBL" id="VIFY01000005">
    <property type="protein sequence ID" value="TQB76956.1"/>
    <property type="molecule type" value="Genomic_DNA"/>
</dbReference>
<evidence type="ECO:0000256" key="1">
    <source>
        <dbReference type="ARBA" id="ARBA00004123"/>
    </source>
</evidence>
<dbReference type="STRING" id="5098.A0A507R607"/>
<dbReference type="GO" id="GO:0016251">
    <property type="term" value="F:RNA polymerase II general transcription initiation factor activity"/>
    <property type="evidence" value="ECO:0007669"/>
    <property type="project" value="TreeGrafter"/>
</dbReference>
<sequence>MAESSSQPPPTTVPPSAQPPQQPSQTSSQDPIKAEIPTATQAALSVPASVSVPAAASDPPSTVVVKEEPDPVDGSQVLDTAIDRDIDMNTAENSQSGMTVGGDNIATKSAEAPAVAPGVIPADMDPLAAAAPPSKKETSLREFLGKMDEYAPIIPDAVTAHYLTVAGLPPPGHGPNQTPPHLARLLALATQKFIADIAADSYQYARIRASNSSSASNPMGSLNAAAGLSMPGAGASAGGVGAAAGTGGEAPKGKAGTHLGIQRPGFGGGGSGGSGQGRTVLTMEDLGMAVAEYGVNVKRGEFYR</sequence>
<protein>
    <recommendedName>
        <fullName evidence="9">Transcription initiation factor TFIID subunit 10</fullName>
    </recommendedName>
</protein>
<organism evidence="7 8">
    <name type="scientific">Monascus purpureus</name>
    <name type="common">Red mold</name>
    <name type="synonym">Monascus anka</name>
    <dbReference type="NCBI Taxonomy" id="5098"/>
    <lineage>
        <taxon>Eukaryota</taxon>
        <taxon>Fungi</taxon>
        <taxon>Dikarya</taxon>
        <taxon>Ascomycota</taxon>
        <taxon>Pezizomycotina</taxon>
        <taxon>Eurotiomycetes</taxon>
        <taxon>Eurotiomycetidae</taxon>
        <taxon>Eurotiales</taxon>
        <taxon>Aspergillaceae</taxon>
        <taxon>Monascus</taxon>
    </lineage>
</organism>
<accession>A0A507R607</accession>
<gene>
    <name evidence="7" type="ORF">MPDQ_006137</name>
</gene>
<proteinExistence type="inferred from homology"/>
<evidence type="ECO:0008006" key="9">
    <source>
        <dbReference type="Google" id="ProtNLM"/>
    </source>
</evidence>
<dbReference type="GO" id="GO:0005669">
    <property type="term" value="C:transcription factor TFIID complex"/>
    <property type="evidence" value="ECO:0007669"/>
    <property type="project" value="TreeGrafter"/>
</dbReference>
<evidence type="ECO:0000256" key="3">
    <source>
        <dbReference type="ARBA" id="ARBA00023163"/>
    </source>
</evidence>
<feature type="compositionally biased region" description="Low complexity" evidence="6">
    <location>
        <begin position="42"/>
        <end position="64"/>
    </location>
</feature>
<feature type="region of interest" description="Disordered" evidence="6">
    <location>
        <begin position="238"/>
        <end position="278"/>
    </location>
</feature>
<dbReference type="GO" id="GO:1990841">
    <property type="term" value="F:promoter-specific chromatin binding"/>
    <property type="evidence" value="ECO:0007669"/>
    <property type="project" value="TreeGrafter"/>
</dbReference>
<evidence type="ECO:0000256" key="4">
    <source>
        <dbReference type="ARBA" id="ARBA00023242"/>
    </source>
</evidence>
<comment type="subcellular location">
    <subcellularLocation>
        <location evidence="1">Nucleus</location>
    </subcellularLocation>
</comment>
<keyword evidence="4" id="KW-0539">Nucleus</keyword>
<feature type="compositionally biased region" description="Gly residues" evidence="6">
    <location>
        <begin position="265"/>
        <end position="276"/>
    </location>
</feature>
<feature type="compositionally biased region" description="Gly residues" evidence="6">
    <location>
        <begin position="238"/>
        <end position="250"/>
    </location>
</feature>
<dbReference type="Proteomes" id="UP000319663">
    <property type="component" value="Unassembled WGS sequence"/>
</dbReference>
<dbReference type="AlphaFoldDB" id="A0A507R607"/>
<dbReference type="InterPro" id="IPR003923">
    <property type="entry name" value="TAF10"/>
</dbReference>
<dbReference type="PANTHER" id="PTHR21242:SF0">
    <property type="entry name" value="TRANSCRIPTION INITIATION FACTOR TFIID SUBUNIT 10"/>
    <property type="match status" value="1"/>
</dbReference>
<keyword evidence="3" id="KW-0804">Transcription</keyword>
<evidence type="ECO:0000256" key="6">
    <source>
        <dbReference type="SAM" id="MobiDB-lite"/>
    </source>
</evidence>
<reference evidence="7 8" key="1">
    <citation type="submission" date="2019-06" db="EMBL/GenBank/DDBJ databases">
        <title>Wine fermentation using esterase from Monascus purpureus.</title>
        <authorList>
            <person name="Geng C."/>
            <person name="Zhang Y."/>
        </authorList>
    </citation>
    <scope>NUCLEOTIDE SEQUENCE [LARGE SCALE GENOMIC DNA]</scope>
    <source>
        <strain evidence="7">HQ1</strain>
    </source>
</reference>
<evidence type="ECO:0000313" key="8">
    <source>
        <dbReference type="Proteomes" id="UP000319663"/>
    </source>
</evidence>
<comment type="caution">
    <text evidence="7">The sequence shown here is derived from an EMBL/GenBank/DDBJ whole genome shotgun (WGS) entry which is preliminary data.</text>
</comment>
<comment type="similarity">
    <text evidence="5">Belongs to the TAF10 family.</text>
</comment>
<evidence type="ECO:0000313" key="7">
    <source>
        <dbReference type="EMBL" id="TQB76956.1"/>
    </source>
</evidence>
<dbReference type="GO" id="GO:0000124">
    <property type="term" value="C:SAGA complex"/>
    <property type="evidence" value="ECO:0007669"/>
    <property type="project" value="TreeGrafter"/>
</dbReference>
<feature type="region of interest" description="Disordered" evidence="6">
    <location>
        <begin position="1"/>
        <end position="75"/>
    </location>
</feature>
<dbReference type="GO" id="GO:0006367">
    <property type="term" value="P:transcription initiation at RNA polymerase II promoter"/>
    <property type="evidence" value="ECO:0007669"/>
    <property type="project" value="TreeGrafter"/>
</dbReference>
<dbReference type="CDD" id="cd07982">
    <property type="entry name" value="HFD_TAF10"/>
    <property type="match status" value="1"/>
</dbReference>
<dbReference type="Pfam" id="PF03540">
    <property type="entry name" value="TAF10"/>
    <property type="match status" value="1"/>
</dbReference>
<dbReference type="PANTHER" id="PTHR21242">
    <property type="entry name" value="TRANSCRIPTION INITIATION FACTOR TFIID SUBUNIT 10"/>
    <property type="match status" value="1"/>
</dbReference>